<gene>
    <name evidence="3" type="primary">adeC</name>
    <name evidence="3" type="ORF">G3580_15040</name>
</gene>
<dbReference type="EMBL" id="CP048836">
    <property type="protein sequence ID" value="QID18819.1"/>
    <property type="molecule type" value="Genomic_DNA"/>
</dbReference>
<feature type="chain" id="PRO_5025719027" evidence="2">
    <location>
        <begin position="24"/>
        <end position="468"/>
    </location>
</feature>
<feature type="signal peptide" evidence="2">
    <location>
        <begin position="1"/>
        <end position="23"/>
    </location>
</feature>
<dbReference type="PANTHER" id="PTHR30203:SF32">
    <property type="entry name" value="CATION EFFLUX SYSTEM PROTEIN CUSC"/>
    <property type="match status" value="1"/>
</dbReference>
<dbReference type="InterPro" id="IPR003423">
    <property type="entry name" value="OMP_efflux"/>
</dbReference>
<keyword evidence="2" id="KW-0732">Signal</keyword>
<evidence type="ECO:0000256" key="2">
    <source>
        <dbReference type="RuleBase" id="RU362097"/>
    </source>
</evidence>
<dbReference type="AlphaFoldDB" id="A0A6C1B784"/>
<evidence type="ECO:0000256" key="1">
    <source>
        <dbReference type="ARBA" id="ARBA00007613"/>
    </source>
</evidence>
<dbReference type="Gene3D" id="1.20.1600.10">
    <property type="entry name" value="Outer membrane efflux proteins (OEP)"/>
    <property type="match status" value="1"/>
</dbReference>
<comment type="similarity">
    <text evidence="1 2">Belongs to the outer membrane factor (OMF) (TC 1.B.17) family.</text>
</comment>
<keyword evidence="2" id="KW-0472">Membrane</keyword>
<dbReference type="KEGG" id="azq:G3580_15040"/>
<reference evidence="3 4" key="1">
    <citation type="submission" date="2020-02" db="EMBL/GenBank/DDBJ databases">
        <title>Nitrogenibacter mangrovi gen. nov., sp. nov. isolated from mangrove sediment, a denitrifying betaproteobacterium.</title>
        <authorList>
            <person name="Liao H."/>
            <person name="Tian Y."/>
        </authorList>
    </citation>
    <scope>NUCLEOTIDE SEQUENCE [LARGE SCALE GENOMIC DNA]</scope>
    <source>
        <strain evidence="3 4">M9-3-2</strain>
    </source>
</reference>
<organism evidence="3 4">
    <name type="scientific">Nitrogeniibacter mangrovi</name>
    <dbReference type="NCBI Taxonomy" id="2016596"/>
    <lineage>
        <taxon>Bacteria</taxon>
        <taxon>Pseudomonadati</taxon>
        <taxon>Pseudomonadota</taxon>
        <taxon>Betaproteobacteria</taxon>
        <taxon>Rhodocyclales</taxon>
        <taxon>Zoogloeaceae</taxon>
        <taxon>Nitrogeniibacter</taxon>
    </lineage>
</organism>
<proteinExistence type="inferred from homology"/>
<keyword evidence="2" id="KW-0564">Palmitate</keyword>
<dbReference type="Proteomes" id="UP000501991">
    <property type="component" value="Chromosome"/>
</dbReference>
<evidence type="ECO:0000313" key="3">
    <source>
        <dbReference type="EMBL" id="QID18819.1"/>
    </source>
</evidence>
<dbReference type="Pfam" id="PF02321">
    <property type="entry name" value="OEP"/>
    <property type="match status" value="2"/>
</dbReference>
<dbReference type="SUPFAM" id="SSF56954">
    <property type="entry name" value="Outer membrane efflux proteins (OEP)"/>
    <property type="match status" value="1"/>
</dbReference>
<dbReference type="GO" id="GO:0005886">
    <property type="term" value="C:plasma membrane"/>
    <property type="evidence" value="ECO:0007669"/>
    <property type="project" value="UniProtKB-SubCell"/>
</dbReference>
<keyword evidence="2" id="KW-1134">Transmembrane beta strand</keyword>
<dbReference type="PROSITE" id="PS51257">
    <property type="entry name" value="PROKAR_LIPOPROTEIN"/>
    <property type="match status" value="1"/>
</dbReference>
<dbReference type="PANTHER" id="PTHR30203">
    <property type="entry name" value="OUTER MEMBRANE CATION EFFLUX PROTEIN"/>
    <property type="match status" value="1"/>
</dbReference>
<comment type="subcellular location">
    <subcellularLocation>
        <location evidence="2">Cell membrane</location>
        <topology evidence="2">Lipid-anchor</topology>
    </subcellularLocation>
</comment>
<dbReference type="GO" id="GO:0015562">
    <property type="term" value="F:efflux transmembrane transporter activity"/>
    <property type="evidence" value="ECO:0007669"/>
    <property type="project" value="InterPro"/>
</dbReference>
<dbReference type="RefSeq" id="WP_173766848.1">
    <property type="nucleotide sequence ID" value="NZ_CP048836.1"/>
</dbReference>
<evidence type="ECO:0000313" key="4">
    <source>
        <dbReference type="Proteomes" id="UP000501991"/>
    </source>
</evidence>
<keyword evidence="2" id="KW-0449">Lipoprotein</keyword>
<keyword evidence="2" id="KW-0812">Transmembrane</keyword>
<dbReference type="NCBIfam" id="TIGR01845">
    <property type="entry name" value="outer_NodT"/>
    <property type="match status" value="1"/>
</dbReference>
<dbReference type="Gene3D" id="2.20.200.10">
    <property type="entry name" value="Outer membrane efflux proteins (OEP)"/>
    <property type="match status" value="1"/>
</dbReference>
<name>A0A6C1B784_9RHOO</name>
<protein>
    <submittedName>
        <fullName evidence="3">AdeC/AdeK/OprM family multidrug efflux complex outer membrane factor</fullName>
    </submittedName>
</protein>
<accession>A0A6C1B784</accession>
<sequence>MTRLRLLTACLATAGLSACASLAPDYQRPAAPVAAQWPADTTTATAADAPAALDLAWQDYFTDPRLQQVIAQALANNRDLRVAALNIESARAQYRIRRADRFPAVTGEAGETARRTPGDLTSSGNAAVTRQYSVDLGVSWELDLFGRLKSLQDQALESYLATTEAQRATRISLVAEVANAWLTLAADRARYDLSKRTYETQAKSLELTRKSFDLGAASRLALSQLQTTAARARADLAATRAQVAKDRNALELLVGTTVDAGLLPASLAEVKQPVAELPAGVPSEVLTQRPDVLRAERQLRAANANIGAARAAFFPRIGLTGSFGTASASLDGLFESGSRAWSFIPSVSLPIFNAGALRASLDVAKLQRDINVASYEKAIQTAFREVADALADRATIAERVDAVQSLVDSARDGFRLSEARYQSGLDSYLTQLDAQRTLYAAEQELISVRLTEASNKVTLYKVMGGGWH</sequence>
<dbReference type="InterPro" id="IPR010131">
    <property type="entry name" value="MdtP/NodT-like"/>
</dbReference>
<keyword evidence="4" id="KW-1185">Reference proteome</keyword>